<dbReference type="AlphaFoldDB" id="A0A8H7XS03"/>
<feature type="compositionally biased region" description="Low complexity" evidence="1">
    <location>
        <begin position="96"/>
        <end position="114"/>
    </location>
</feature>
<sequence>MLRLNSRQILFNDTFDEKDGPILKIKPSTHIRHRSRRSNVNWALDRQSQTPDKTPTQIYVVTETITDNVPQHLNAGLVPISRSPIDVSVKELPETSSSAGSDSESQSGDSSESM</sequence>
<protein>
    <submittedName>
        <fullName evidence="2">Uncharacterized protein</fullName>
    </submittedName>
</protein>
<name>A0A8H7XS03_PSICU</name>
<organism evidence="2">
    <name type="scientific">Psilocybe cubensis</name>
    <name type="common">Psychedelic mushroom</name>
    <name type="synonym">Stropharia cubensis</name>
    <dbReference type="NCBI Taxonomy" id="181762"/>
    <lineage>
        <taxon>Eukaryota</taxon>
        <taxon>Fungi</taxon>
        <taxon>Dikarya</taxon>
        <taxon>Basidiomycota</taxon>
        <taxon>Agaricomycotina</taxon>
        <taxon>Agaricomycetes</taxon>
        <taxon>Agaricomycetidae</taxon>
        <taxon>Agaricales</taxon>
        <taxon>Agaricineae</taxon>
        <taxon>Strophariaceae</taxon>
        <taxon>Psilocybe</taxon>
    </lineage>
</organism>
<comment type="caution">
    <text evidence="2">The sequence shown here is derived from an EMBL/GenBank/DDBJ whole genome shotgun (WGS) entry which is preliminary data.</text>
</comment>
<evidence type="ECO:0000256" key="1">
    <source>
        <dbReference type="SAM" id="MobiDB-lite"/>
    </source>
</evidence>
<feature type="region of interest" description="Disordered" evidence="1">
    <location>
        <begin position="88"/>
        <end position="114"/>
    </location>
</feature>
<accession>A0A8H7XS03</accession>
<proteinExistence type="predicted"/>
<gene>
    <name evidence="2" type="ORF">JR316_010248</name>
</gene>
<dbReference type="EMBL" id="JAFIQS010000011">
    <property type="protein sequence ID" value="KAG5164610.1"/>
    <property type="molecule type" value="Genomic_DNA"/>
</dbReference>
<reference evidence="2" key="1">
    <citation type="submission" date="2021-02" db="EMBL/GenBank/DDBJ databases">
        <title>Psilocybe cubensis genome.</title>
        <authorList>
            <person name="Mckernan K.J."/>
            <person name="Crawford S."/>
            <person name="Trippe A."/>
            <person name="Kane L.T."/>
            <person name="Mclaughlin S."/>
        </authorList>
    </citation>
    <scope>NUCLEOTIDE SEQUENCE [LARGE SCALE GENOMIC DNA]</scope>
    <source>
        <strain evidence="2">MGC-MH-2018</strain>
    </source>
</reference>
<evidence type="ECO:0000313" key="2">
    <source>
        <dbReference type="EMBL" id="KAG5164610.1"/>
    </source>
</evidence>